<protein>
    <submittedName>
        <fullName evidence="1">YabP family protein</fullName>
    </submittedName>
</protein>
<sequence length="105" mass="11942">MAIEIRRGGEKMEGAGRHTITLQERKRLVAEGVRQVGTFSDTEIRADTLMGQLLLKGEGLQITELNLETGRLVVEGNFSGIIYVEGQAAMASRKDWRRLWDRLWR</sequence>
<dbReference type="Gene3D" id="2.60.40.2000">
    <property type="match status" value="1"/>
</dbReference>
<dbReference type="AlphaFoldDB" id="C9RA16"/>
<keyword evidence="2" id="KW-1185">Reference proteome</keyword>
<evidence type="ECO:0000313" key="2">
    <source>
        <dbReference type="Proteomes" id="UP000002620"/>
    </source>
</evidence>
<evidence type="ECO:0000313" key="1">
    <source>
        <dbReference type="EMBL" id="ACX53145.1"/>
    </source>
</evidence>
<dbReference type="InterPro" id="IPR038705">
    <property type="entry name" value="YabP_sf"/>
</dbReference>
<dbReference type="HOGENOM" id="CLU_168343_2_0_9"/>
<dbReference type="EMBL" id="CP001785">
    <property type="protein sequence ID" value="ACX53145.1"/>
    <property type="molecule type" value="Genomic_DNA"/>
</dbReference>
<dbReference type="Proteomes" id="UP000002620">
    <property type="component" value="Chromosome"/>
</dbReference>
<reference evidence="1 2" key="1">
    <citation type="submission" date="2009-10" db="EMBL/GenBank/DDBJ databases">
        <title>Complete sequence of chromosome of Ammonifex degensii KC4.</title>
        <authorList>
            <consortium name="US DOE Joint Genome Institute"/>
            <person name="Kerfeld C."/>
            <person name="Goodner B."/>
            <person name="Huber H."/>
            <person name="Stetter K."/>
            <person name="Lucas S."/>
            <person name="Copeland A."/>
            <person name="Lapidus A."/>
            <person name="Glavina del Rio T."/>
            <person name="Dalin E."/>
            <person name="Tice H."/>
            <person name="Bruce D."/>
            <person name="Goodwin L."/>
            <person name="Pitluck S."/>
            <person name="Saunders E."/>
            <person name="Brettin T."/>
            <person name="Detter J.C."/>
            <person name="Han C."/>
            <person name="Larimer F."/>
            <person name="Land M."/>
            <person name="Hauser L."/>
            <person name="Kyrpides N."/>
            <person name="Ovchinnikova G."/>
            <person name="Richardson P."/>
        </authorList>
    </citation>
    <scope>NUCLEOTIDE SEQUENCE [LARGE SCALE GENOMIC DNA]</scope>
    <source>
        <strain evidence="2">DSM 10501 / KC4</strain>
    </source>
</reference>
<dbReference type="Pfam" id="PF07873">
    <property type="entry name" value="YabP"/>
    <property type="match status" value="1"/>
</dbReference>
<proteinExistence type="predicted"/>
<dbReference type="STRING" id="429009.Adeg_2067"/>
<accession>C9RA16</accession>
<gene>
    <name evidence="1" type="ordered locus">Adeg_2067</name>
</gene>
<name>C9RA16_AMMDK</name>
<organism evidence="1 2">
    <name type="scientific">Ammonifex degensii (strain DSM 10501 / KC4)</name>
    <dbReference type="NCBI Taxonomy" id="429009"/>
    <lineage>
        <taxon>Bacteria</taxon>
        <taxon>Bacillati</taxon>
        <taxon>Bacillota</taxon>
        <taxon>Clostridia</taxon>
        <taxon>Thermoanaerobacterales</taxon>
        <taxon>Thermoanaerobacteraceae</taxon>
        <taxon>Ammonifex</taxon>
    </lineage>
</organism>
<dbReference type="eggNOG" id="ENOG5032YWW">
    <property type="taxonomic scope" value="Bacteria"/>
</dbReference>
<dbReference type="InterPro" id="IPR022476">
    <property type="entry name" value="Spore_YabP/YqfC"/>
</dbReference>
<dbReference type="KEGG" id="adg:Adeg_2067"/>